<sequence>MGKFIGYTLLTIIIILALEWFRVVDIPYLDIPDYTSGKTQGLESTQKALDQMK</sequence>
<dbReference type="AlphaFoldDB" id="A0A5K7ZA66"/>
<keyword evidence="1" id="KW-1133">Transmembrane helix</keyword>
<proteinExistence type="predicted"/>
<name>A0A5K7ZA66_9BACT</name>
<feature type="transmembrane region" description="Helical" evidence="1">
    <location>
        <begin position="6"/>
        <end position="24"/>
    </location>
</feature>
<accession>A0A5K7ZA66</accession>
<reference evidence="2 3" key="1">
    <citation type="submission" date="2019-11" db="EMBL/GenBank/DDBJ databases">
        <title>Comparative genomics of hydrocarbon-degrading Desulfosarcina strains.</title>
        <authorList>
            <person name="Watanabe M."/>
            <person name="Kojima H."/>
            <person name="Fukui M."/>
        </authorList>
    </citation>
    <scope>NUCLEOTIDE SEQUENCE [LARGE SCALE GENOMIC DNA]</scope>
    <source>
        <strain evidence="2 3">PP31</strain>
    </source>
</reference>
<dbReference type="KEGG" id="dwd:DSCW_50970"/>
<evidence type="ECO:0000313" key="3">
    <source>
        <dbReference type="Proteomes" id="UP000427769"/>
    </source>
</evidence>
<keyword evidence="3" id="KW-1185">Reference proteome</keyword>
<dbReference type="EMBL" id="AP021875">
    <property type="protein sequence ID" value="BBO77680.1"/>
    <property type="molecule type" value="Genomic_DNA"/>
</dbReference>
<protein>
    <submittedName>
        <fullName evidence="2">Uncharacterized protein</fullName>
    </submittedName>
</protein>
<gene>
    <name evidence="2" type="ORF">DSCW_50970</name>
</gene>
<dbReference type="Proteomes" id="UP000427769">
    <property type="component" value="Chromosome"/>
</dbReference>
<keyword evidence="1" id="KW-0812">Transmembrane</keyword>
<evidence type="ECO:0000313" key="2">
    <source>
        <dbReference type="EMBL" id="BBO77680.1"/>
    </source>
</evidence>
<evidence type="ECO:0000256" key="1">
    <source>
        <dbReference type="SAM" id="Phobius"/>
    </source>
</evidence>
<organism evidence="2 3">
    <name type="scientific">Desulfosarcina widdelii</name>
    <dbReference type="NCBI Taxonomy" id="947919"/>
    <lineage>
        <taxon>Bacteria</taxon>
        <taxon>Pseudomonadati</taxon>
        <taxon>Thermodesulfobacteriota</taxon>
        <taxon>Desulfobacteria</taxon>
        <taxon>Desulfobacterales</taxon>
        <taxon>Desulfosarcinaceae</taxon>
        <taxon>Desulfosarcina</taxon>
    </lineage>
</organism>
<keyword evidence="1" id="KW-0472">Membrane</keyword>